<dbReference type="RefSeq" id="WP_063204795.1">
    <property type="nucleotide sequence ID" value="NZ_LUKD01000001.1"/>
</dbReference>
<dbReference type="GO" id="GO:0046872">
    <property type="term" value="F:metal ion binding"/>
    <property type="evidence" value="ECO:0007669"/>
    <property type="project" value="UniProtKB-KW"/>
</dbReference>
<gene>
    <name evidence="5" type="ORF">AZI87_02170</name>
</gene>
<dbReference type="Proteomes" id="UP000075799">
    <property type="component" value="Unassembled WGS sequence"/>
</dbReference>
<dbReference type="Pfam" id="PF04828">
    <property type="entry name" value="GFA"/>
    <property type="match status" value="1"/>
</dbReference>
<organism evidence="5 6">
    <name type="scientific">Bdellovibrio bacteriovorus</name>
    <dbReference type="NCBI Taxonomy" id="959"/>
    <lineage>
        <taxon>Bacteria</taxon>
        <taxon>Pseudomonadati</taxon>
        <taxon>Bdellovibrionota</taxon>
        <taxon>Bdellovibrionia</taxon>
        <taxon>Bdellovibrionales</taxon>
        <taxon>Pseudobdellovibrionaceae</taxon>
        <taxon>Bdellovibrio</taxon>
    </lineage>
</organism>
<dbReference type="PANTHER" id="PTHR28620">
    <property type="entry name" value="CENTROMERE PROTEIN V"/>
    <property type="match status" value="1"/>
</dbReference>
<proteinExistence type="inferred from homology"/>
<name>A0A162GGJ8_BDEBC</name>
<evidence type="ECO:0000313" key="5">
    <source>
        <dbReference type="EMBL" id="KYG68091.1"/>
    </source>
</evidence>
<evidence type="ECO:0000313" key="6">
    <source>
        <dbReference type="Proteomes" id="UP000075799"/>
    </source>
</evidence>
<evidence type="ECO:0000259" key="4">
    <source>
        <dbReference type="PROSITE" id="PS51891"/>
    </source>
</evidence>
<keyword evidence="3" id="KW-0862">Zinc</keyword>
<dbReference type="SUPFAM" id="SSF51316">
    <property type="entry name" value="Mss4-like"/>
    <property type="match status" value="1"/>
</dbReference>
<accession>A0A162GGJ8</accession>
<reference evidence="5 6" key="1">
    <citation type="submission" date="2016-03" db="EMBL/GenBank/DDBJ databases">
        <authorList>
            <person name="Ploux O."/>
        </authorList>
    </citation>
    <scope>NUCLEOTIDE SEQUENCE [LARGE SCALE GENOMIC DNA]</scope>
    <source>
        <strain evidence="5 6">EC13</strain>
    </source>
</reference>
<comment type="similarity">
    <text evidence="1">Belongs to the Gfa family.</text>
</comment>
<dbReference type="GO" id="GO:0016846">
    <property type="term" value="F:carbon-sulfur lyase activity"/>
    <property type="evidence" value="ECO:0007669"/>
    <property type="project" value="InterPro"/>
</dbReference>
<feature type="domain" description="CENP-V/GFA" evidence="4">
    <location>
        <begin position="6"/>
        <end position="119"/>
    </location>
</feature>
<dbReference type="AlphaFoldDB" id="A0A162GGJ8"/>
<dbReference type="PANTHER" id="PTHR28620:SF1">
    <property type="entry name" value="CENP-V_GFA DOMAIN-CONTAINING PROTEIN"/>
    <property type="match status" value="1"/>
</dbReference>
<evidence type="ECO:0000256" key="1">
    <source>
        <dbReference type="ARBA" id="ARBA00005495"/>
    </source>
</evidence>
<evidence type="ECO:0000256" key="2">
    <source>
        <dbReference type="ARBA" id="ARBA00022723"/>
    </source>
</evidence>
<dbReference type="EMBL" id="LUKD01000001">
    <property type="protein sequence ID" value="KYG68091.1"/>
    <property type="molecule type" value="Genomic_DNA"/>
</dbReference>
<dbReference type="Gene3D" id="2.170.150.70">
    <property type="match status" value="1"/>
</dbReference>
<dbReference type="InterPro" id="IPR006913">
    <property type="entry name" value="CENP-V/GFA"/>
</dbReference>
<keyword evidence="2" id="KW-0479">Metal-binding</keyword>
<sequence>MAEKTYHGSCHCGSVKIKAKIDLSKGTGRCNCTYCRKVRSWSVIIKPENFELLAGQESLSDYQFGTFSGHHLFCKNCGCRPFGRGHVEEIGGAFVSIALACLDNVDAQELIDAPVTYFDGLNNNWFNKPAEIRHL</sequence>
<comment type="caution">
    <text evidence="5">The sequence shown here is derived from an EMBL/GenBank/DDBJ whole genome shotgun (WGS) entry which is preliminary data.</text>
</comment>
<evidence type="ECO:0000256" key="3">
    <source>
        <dbReference type="ARBA" id="ARBA00022833"/>
    </source>
</evidence>
<dbReference type="InterPro" id="IPR011057">
    <property type="entry name" value="Mss4-like_sf"/>
</dbReference>
<dbReference type="InterPro" id="IPR052355">
    <property type="entry name" value="CENP-V-like"/>
</dbReference>
<dbReference type="OrthoDB" id="9805575at2"/>
<protein>
    <submittedName>
        <fullName evidence="5">Aldehyde-activating protein</fullName>
    </submittedName>
</protein>
<dbReference type="PROSITE" id="PS51891">
    <property type="entry name" value="CENP_V_GFA"/>
    <property type="match status" value="1"/>
</dbReference>